<dbReference type="Gene3D" id="1.20.1070.10">
    <property type="entry name" value="Rhodopsin 7-helix transmembrane proteins"/>
    <property type="match status" value="1"/>
</dbReference>
<evidence type="ECO:0000259" key="11">
    <source>
        <dbReference type="PROSITE" id="PS50262"/>
    </source>
</evidence>
<evidence type="ECO:0000256" key="2">
    <source>
        <dbReference type="ARBA" id="ARBA00022692"/>
    </source>
</evidence>
<feature type="transmembrane region" description="Helical" evidence="9">
    <location>
        <begin position="99"/>
        <end position="126"/>
    </location>
</feature>
<dbReference type="Proteomes" id="UP000663889">
    <property type="component" value="Unassembled WGS sequence"/>
</dbReference>
<keyword evidence="2 9" id="KW-0812">Transmembrane</keyword>
<feature type="transmembrane region" description="Helical" evidence="9">
    <location>
        <begin position="66"/>
        <end position="87"/>
    </location>
</feature>
<evidence type="ECO:0000256" key="9">
    <source>
        <dbReference type="SAM" id="Phobius"/>
    </source>
</evidence>
<dbReference type="SUPFAM" id="SSF57625">
    <property type="entry name" value="Invertebrate chitin-binding proteins"/>
    <property type="match status" value="3"/>
</dbReference>
<name>A0A813SIJ5_9BILA</name>
<dbReference type="GO" id="GO:0008061">
    <property type="term" value="F:chitin binding"/>
    <property type="evidence" value="ECO:0007669"/>
    <property type="project" value="InterPro"/>
</dbReference>
<keyword evidence="3 9" id="KW-1133">Transmembrane helix</keyword>
<feature type="transmembrane region" description="Helical" evidence="9">
    <location>
        <begin position="191"/>
        <end position="216"/>
    </location>
</feature>
<dbReference type="Gene3D" id="2.170.140.10">
    <property type="entry name" value="Chitin binding domain"/>
    <property type="match status" value="2"/>
</dbReference>
<feature type="domain" description="Chitin-binding type-2" evidence="12">
    <location>
        <begin position="359"/>
        <end position="417"/>
    </location>
</feature>
<dbReference type="PANTHER" id="PTHR24243">
    <property type="entry name" value="G-PROTEIN COUPLED RECEPTOR"/>
    <property type="match status" value="1"/>
</dbReference>
<dbReference type="SMART" id="SM00494">
    <property type="entry name" value="ChtBD2"/>
    <property type="match status" value="3"/>
</dbReference>
<feature type="domain" description="Chitin-binding type-2" evidence="12">
    <location>
        <begin position="448"/>
        <end position="503"/>
    </location>
</feature>
<keyword evidence="7" id="KW-0807">Transducer</keyword>
<evidence type="ECO:0000313" key="14">
    <source>
        <dbReference type="EMBL" id="CAF3800995.1"/>
    </source>
</evidence>
<dbReference type="AlphaFoldDB" id="A0A813SIJ5"/>
<dbReference type="Pfam" id="PF00001">
    <property type="entry name" value="7tm_1"/>
    <property type="match status" value="1"/>
</dbReference>
<organism evidence="13 15">
    <name type="scientific">Rotaria sordida</name>
    <dbReference type="NCBI Taxonomy" id="392033"/>
    <lineage>
        <taxon>Eukaryota</taxon>
        <taxon>Metazoa</taxon>
        <taxon>Spiralia</taxon>
        <taxon>Gnathifera</taxon>
        <taxon>Rotifera</taxon>
        <taxon>Eurotatoria</taxon>
        <taxon>Bdelloidea</taxon>
        <taxon>Philodinida</taxon>
        <taxon>Philodinidae</taxon>
        <taxon>Rotaria</taxon>
    </lineage>
</organism>
<dbReference type="SUPFAM" id="SSF81321">
    <property type="entry name" value="Family A G protein-coupled receptor-like"/>
    <property type="match status" value="1"/>
</dbReference>
<dbReference type="PROSITE" id="PS50940">
    <property type="entry name" value="CHIT_BIND_II"/>
    <property type="match status" value="2"/>
</dbReference>
<dbReference type="InterPro" id="IPR002557">
    <property type="entry name" value="Chitin-bd_dom"/>
</dbReference>
<dbReference type="CDD" id="cd00054">
    <property type="entry name" value="EGF_CA"/>
    <property type="match status" value="1"/>
</dbReference>
<feature type="domain" description="EGF-like" evidence="10">
    <location>
        <begin position="571"/>
        <end position="612"/>
    </location>
</feature>
<comment type="caution">
    <text evidence="8">Lacks conserved residue(s) required for the propagation of feature annotation.</text>
</comment>
<sequence>MPLSIENSSNIETSIAIELCQYHPYYLLGETIWRIGALLCVLLGMPGHVIVVIIMLNSRNRRQPVCLYFATIAIFEFVYLIIVFWLWCASLSLVRDPRAVLTCGVYYSLTIGSSNVSTLLLAAASIDRLLIVVYPSRYSIFVTRTKALVKIIFIIIFVFILIIQYHFSFYYSYLYNICEYYSYAQLWHGKIWPLIRLALLAFVPCLIICICSFVILKNRYYRRPSATSETTGTRHMRTASLLLVIYSIYYTISVMPLNILQFFHSYFFNDDTAGKTTEINCLKFSQWKMLMKFCMLLMAINYSNKFIVHYLVSMQFRRYVWNLFRKITSIPERNNKRTRSIEGSVFPIPLTILNDDPNFRQCPDKSGTYAHTTNCSLFHVCMFGIHTIYSCIDGFFFNPTNGKCQYWPFEKEIKCAEILKTMQHTDPLPIVEPIKNHDYYYHRRKSATSKCIQTGIYPDILDCSLFHYCHQNQKHEIFKCPNGLHFDPKIFMCSARQLVDCQYEPPIESTIIDDTSIIELDLICRDYAPGTHLPVANKFNEFIICGNNGKRSIRMKCKPGFNYNALTANCEMISCAMDLTLCQNNGQCIDEPENAKGFKCICSIEYQGEYCENHVELEQTTKRGISVSTEEFLQFSNDFNNNNKSPTAIPYADQNIGDKINVIEKQLTANSQLSRIFHYMNNNYDQKQEINDIIKIIFISILTLISLILFSSIIFGTFICIRWILFPSIEPVGVWKTLLEESNV</sequence>
<feature type="transmembrane region" description="Helical" evidence="9">
    <location>
        <begin position="696"/>
        <end position="725"/>
    </location>
</feature>
<evidence type="ECO:0000256" key="3">
    <source>
        <dbReference type="ARBA" id="ARBA00022989"/>
    </source>
</evidence>
<dbReference type="SUPFAM" id="SSF57196">
    <property type="entry name" value="EGF/Laminin"/>
    <property type="match status" value="1"/>
</dbReference>
<dbReference type="SMART" id="SM00181">
    <property type="entry name" value="EGF"/>
    <property type="match status" value="1"/>
</dbReference>
<dbReference type="Pfam" id="PF00008">
    <property type="entry name" value="EGF"/>
    <property type="match status" value="1"/>
</dbReference>
<dbReference type="EMBL" id="CAJOBE010002123">
    <property type="protein sequence ID" value="CAF3800995.1"/>
    <property type="molecule type" value="Genomic_DNA"/>
</dbReference>
<evidence type="ECO:0000256" key="7">
    <source>
        <dbReference type="ARBA" id="ARBA00023224"/>
    </source>
</evidence>
<comment type="subcellular location">
    <subcellularLocation>
        <location evidence="1">Membrane</location>
        <topology evidence="1">Multi-pass membrane protein</topology>
    </subcellularLocation>
</comment>
<keyword evidence="4" id="KW-0297">G-protein coupled receptor</keyword>
<dbReference type="InterPro" id="IPR000276">
    <property type="entry name" value="GPCR_Rhodpsn"/>
</dbReference>
<dbReference type="PANTHER" id="PTHR24243:SF233">
    <property type="entry name" value="THYROTROPIN-RELEASING HORMONE RECEPTOR"/>
    <property type="match status" value="1"/>
</dbReference>
<reference evidence="13" key="1">
    <citation type="submission" date="2021-02" db="EMBL/GenBank/DDBJ databases">
        <authorList>
            <person name="Nowell W R."/>
        </authorList>
    </citation>
    <scope>NUCLEOTIDE SEQUENCE</scope>
</reference>
<feature type="domain" description="G-protein coupled receptors family 1 profile" evidence="11">
    <location>
        <begin position="47"/>
        <end position="309"/>
    </location>
</feature>
<keyword evidence="8" id="KW-0245">EGF-like domain</keyword>
<evidence type="ECO:0000313" key="13">
    <source>
        <dbReference type="EMBL" id="CAF0796834.1"/>
    </source>
</evidence>
<feature type="transmembrane region" description="Helical" evidence="9">
    <location>
        <begin position="32"/>
        <end position="54"/>
    </location>
</feature>
<dbReference type="PROSITE" id="PS50026">
    <property type="entry name" value="EGF_3"/>
    <property type="match status" value="1"/>
</dbReference>
<dbReference type="GO" id="GO:0005886">
    <property type="term" value="C:plasma membrane"/>
    <property type="evidence" value="ECO:0007669"/>
    <property type="project" value="TreeGrafter"/>
</dbReference>
<dbReference type="PROSITE" id="PS50262">
    <property type="entry name" value="G_PROTEIN_RECEP_F1_2"/>
    <property type="match status" value="1"/>
</dbReference>
<evidence type="ECO:0000256" key="6">
    <source>
        <dbReference type="ARBA" id="ARBA00023170"/>
    </source>
</evidence>
<dbReference type="PROSITE" id="PS00022">
    <property type="entry name" value="EGF_1"/>
    <property type="match status" value="1"/>
</dbReference>
<evidence type="ECO:0000313" key="15">
    <source>
        <dbReference type="Proteomes" id="UP000663889"/>
    </source>
</evidence>
<proteinExistence type="predicted"/>
<dbReference type="Pfam" id="PF01607">
    <property type="entry name" value="CBM_14"/>
    <property type="match status" value="2"/>
</dbReference>
<dbReference type="CDD" id="cd00637">
    <property type="entry name" value="7tm_classA_rhodopsin-like"/>
    <property type="match status" value="1"/>
</dbReference>
<evidence type="ECO:0000256" key="8">
    <source>
        <dbReference type="PROSITE-ProRule" id="PRU00076"/>
    </source>
</evidence>
<dbReference type="Gene3D" id="2.10.25.10">
    <property type="entry name" value="Laminin"/>
    <property type="match status" value="1"/>
</dbReference>
<dbReference type="GO" id="GO:0004930">
    <property type="term" value="F:G protein-coupled receptor activity"/>
    <property type="evidence" value="ECO:0007669"/>
    <property type="project" value="UniProtKB-KW"/>
</dbReference>
<keyword evidence="8" id="KW-1015">Disulfide bond</keyword>
<protein>
    <submittedName>
        <fullName evidence="13">Uncharacterized protein</fullName>
    </submittedName>
</protein>
<evidence type="ECO:0000256" key="5">
    <source>
        <dbReference type="ARBA" id="ARBA00023136"/>
    </source>
</evidence>
<dbReference type="InterPro" id="IPR017452">
    <property type="entry name" value="GPCR_Rhodpsn_7TM"/>
</dbReference>
<dbReference type="EMBL" id="CAJNOU010000006">
    <property type="protein sequence ID" value="CAF0796834.1"/>
    <property type="molecule type" value="Genomic_DNA"/>
</dbReference>
<evidence type="ECO:0000256" key="4">
    <source>
        <dbReference type="ARBA" id="ARBA00023040"/>
    </source>
</evidence>
<dbReference type="GO" id="GO:0005576">
    <property type="term" value="C:extracellular region"/>
    <property type="evidence" value="ECO:0007669"/>
    <property type="project" value="InterPro"/>
</dbReference>
<dbReference type="InterPro" id="IPR000742">
    <property type="entry name" value="EGF"/>
</dbReference>
<feature type="transmembrane region" description="Helical" evidence="9">
    <location>
        <begin position="241"/>
        <end position="263"/>
    </location>
</feature>
<comment type="caution">
    <text evidence="13">The sequence shown here is derived from an EMBL/GenBank/DDBJ whole genome shotgun (WGS) entry which is preliminary data.</text>
</comment>
<feature type="disulfide bond" evidence="8">
    <location>
        <begin position="602"/>
        <end position="611"/>
    </location>
</feature>
<keyword evidence="6" id="KW-0675">Receptor</keyword>
<dbReference type="InterPro" id="IPR036508">
    <property type="entry name" value="Chitin-bd_dom_sf"/>
</dbReference>
<evidence type="ECO:0000256" key="1">
    <source>
        <dbReference type="ARBA" id="ARBA00004141"/>
    </source>
</evidence>
<evidence type="ECO:0000259" key="12">
    <source>
        <dbReference type="PROSITE" id="PS50940"/>
    </source>
</evidence>
<feature type="transmembrane region" description="Helical" evidence="9">
    <location>
        <begin position="290"/>
        <end position="312"/>
    </location>
</feature>
<feature type="transmembrane region" description="Helical" evidence="9">
    <location>
        <begin position="147"/>
        <end position="171"/>
    </location>
</feature>
<dbReference type="Proteomes" id="UP000663874">
    <property type="component" value="Unassembled WGS sequence"/>
</dbReference>
<gene>
    <name evidence="14" type="ORF">FNK824_LOCUS15006</name>
    <name evidence="13" type="ORF">SEV965_LOCUS428</name>
</gene>
<keyword evidence="5 9" id="KW-0472">Membrane</keyword>
<accession>A0A813SIJ5</accession>
<evidence type="ECO:0000259" key="10">
    <source>
        <dbReference type="PROSITE" id="PS50026"/>
    </source>
</evidence>